<dbReference type="GO" id="GO:0009294">
    <property type="term" value="P:DNA-mediated transformation"/>
    <property type="evidence" value="ECO:0007669"/>
    <property type="project" value="InterPro"/>
</dbReference>
<dbReference type="Pfam" id="PF14520">
    <property type="entry name" value="HHH_5"/>
    <property type="match status" value="1"/>
</dbReference>
<dbReference type="InterPro" id="IPR041614">
    <property type="entry name" value="DprA_WH"/>
</dbReference>
<dbReference type="Gene3D" id="3.40.50.450">
    <property type="match status" value="1"/>
</dbReference>
<dbReference type="Gene3D" id="1.10.10.10">
    <property type="entry name" value="Winged helix-like DNA-binding domain superfamily/Winged helix DNA-binding domain"/>
    <property type="match status" value="1"/>
</dbReference>
<dbReference type="InterPro" id="IPR057666">
    <property type="entry name" value="DrpA_SLOG"/>
</dbReference>
<accession>A0A7C2JYG6</accession>
<dbReference type="Pfam" id="PF17782">
    <property type="entry name" value="WHD_DprA"/>
    <property type="match status" value="1"/>
</dbReference>
<feature type="domain" description="Helix-hairpin-helix DNA-binding motif class 1" evidence="2">
    <location>
        <begin position="18"/>
        <end position="37"/>
    </location>
</feature>
<dbReference type="PANTHER" id="PTHR43022:SF1">
    <property type="entry name" value="PROTEIN SMF"/>
    <property type="match status" value="1"/>
</dbReference>
<dbReference type="NCBIfam" id="TIGR00732">
    <property type="entry name" value="dprA"/>
    <property type="match status" value="1"/>
</dbReference>
<sequence length="375" mass="40691">MDAVNESSTPDDDLLDAIQLNLVTGVGPRLWQNLLAAFGSPREILRQSLTDLQRVPGIGPKVASAIRLSSRKDAEREWQRCRELGIEIVLRDQAGYSPELGRIPDPPALLYRRGDWQPADALAIAIVGSRHSTPYGRRIAEHLAGGLSRAGFTIVSGLARGIDAAAHRGALQAGGRTIAVCATGLNHVYPPEHKDLAEEIVRQGALLTESPLDQAPLAGLFPQRNRIVSGLSLGVVVVEASRKSGALHTARHALEQNREVFAVPGPIDDEHSLGCLDLIRDGVTLIRGVDDVLTALGPLTQPVERARDDVVHQPAELLLTDQERTILNLVGRDATAIDELVRQAGLETNRVLTTLTMLEMRRLLRRLPGNCVVRM</sequence>
<protein>
    <submittedName>
        <fullName evidence="3">DNA-protecting protein DprA</fullName>
    </submittedName>
</protein>
<dbReference type="InterPro" id="IPR003583">
    <property type="entry name" value="Hlx-hairpin-Hlx_DNA-bd_motif"/>
</dbReference>
<evidence type="ECO:0000313" key="3">
    <source>
        <dbReference type="EMBL" id="HEN13927.1"/>
    </source>
</evidence>
<proteinExistence type="inferred from homology"/>
<dbReference type="InterPro" id="IPR010994">
    <property type="entry name" value="RuvA_2-like"/>
</dbReference>
<evidence type="ECO:0000259" key="2">
    <source>
        <dbReference type="SMART" id="SM00278"/>
    </source>
</evidence>
<dbReference type="SMART" id="SM00278">
    <property type="entry name" value="HhH1"/>
    <property type="match status" value="2"/>
</dbReference>
<feature type="domain" description="Helix-hairpin-helix DNA-binding motif class 1" evidence="2">
    <location>
        <begin position="50"/>
        <end position="69"/>
    </location>
</feature>
<evidence type="ECO:0000256" key="1">
    <source>
        <dbReference type="ARBA" id="ARBA00006525"/>
    </source>
</evidence>
<dbReference type="PANTHER" id="PTHR43022">
    <property type="entry name" value="PROTEIN SMF"/>
    <property type="match status" value="1"/>
</dbReference>
<dbReference type="InterPro" id="IPR003488">
    <property type="entry name" value="DprA"/>
</dbReference>
<dbReference type="Pfam" id="PF02481">
    <property type="entry name" value="DNA_processg_A"/>
    <property type="match status" value="1"/>
</dbReference>
<reference evidence="3" key="1">
    <citation type="journal article" date="2020" name="mSystems">
        <title>Genome- and Community-Level Interaction Insights into Carbon Utilization and Element Cycling Functions of Hydrothermarchaeota in Hydrothermal Sediment.</title>
        <authorList>
            <person name="Zhou Z."/>
            <person name="Liu Y."/>
            <person name="Xu W."/>
            <person name="Pan J."/>
            <person name="Luo Z.H."/>
            <person name="Li M."/>
        </authorList>
    </citation>
    <scope>NUCLEOTIDE SEQUENCE [LARGE SCALE GENOMIC DNA]</scope>
    <source>
        <strain evidence="3">SpSt-339</strain>
    </source>
</reference>
<comment type="caution">
    <text evidence="3">The sequence shown here is derived from an EMBL/GenBank/DDBJ whole genome shotgun (WGS) entry which is preliminary data.</text>
</comment>
<dbReference type="GO" id="GO:0003677">
    <property type="term" value="F:DNA binding"/>
    <property type="evidence" value="ECO:0007669"/>
    <property type="project" value="InterPro"/>
</dbReference>
<dbReference type="SUPFAM" id="SSF47781">
    <property type="entry name" value="RuvA domain 2-like"/>
    <property type="match status" value="1"/>
</dbReference>
<dbReference type="AlphaFoldDB" id="A0A7C2JYG6"/>
<dbReference type="InterPro" id="IPR036388">
    <property type="entry name" value="WH-like_DNA-bd_sf"/>
</dbReference>
<gene>
    <name evidence="3" type="primary">dprA</name>
    <name evidence="3" type="ORF">ENQ76_00465</name>
</gene>
<dbReference type="EMBL" id="DSOK01000011">
    <property type="protein sequence ID" value="HEN13927.1"/>
    <property type="molecule type" value="Genomic_DNA"/>
</dbReference>
<comment type="similarity">
    <text evidence="1">Belongs to the DprA/Smf family.</text>
</comment>
<dbReference type="GO" id="GO:0006281">
    <property type="term" value="P:DNA repair"/>
    <property type="evidence" value="ECO:0007669"/>
    <property type="project" value="InterPro"/>
</dbReference>
<name>A0A7C2JYG6_9PLAN</name>
<organism evidence="3">
    <name type="scientific">Schlesneria paludicola</name>
    <dbReference type="NCBI Taxonomy" id="360056"/>
    <lineage>
        <taxon>Bacteria</taxon>
        <taxon>Pseudomonadati</taxon>
        <taxon>Planctomycetota</taxon>
        <taxon>Planctomycetia</taxon>
        <taxon>Planctomycetales</taxon>
        <taxon>Planctomycetaceae</taxon>
        <taxon>Schlesneria</taxon>
    </lineage>
</organism>
<dbReference type="SUPFAM" id="SSF102405">
    <property type="entry name" value="MCP/YpsA-like"/>
    <property type="match status" value="1"/>
</dbReference>